<comment type="caution">
    <text evidence="2">The sequence shown here is derived from an EMBL/GenBank/DDBJ whole genome shotgun (WGS) entry which is preliminary data.</text>
</comment>
<feature type="transmembrane region" description="Helical" evidence="1">
    <location>
        <begin position="31"/>
        <end position="51"/>
    </location>
</feature>
<keyword evidence="3" id="KW-1185">Reference proteome</keyword>
<dbReference type="Proteomes" id="UP000252585">
    <property type="component" value="Unassembled WGS sequence"/>
</dbReference>
<feature type="transmembrane region" description="Helical" evidence="1">
    <location>
        <begin position="6"/>
        <end position="24"/>
    </location>
</feature>
<keyword evidence="1" id="KW-0812">Transmembrane</keyword>
<feature type="transmembrane region" description="Helical" evidence="1">
    <location>
        <begin position="63"/>
        <end position="82"/>
    </location>
</feature>
<evidence type="ECO:0000313" key="2">
    <source>
        <dbReference type="EMBL" id="RCW64218.1"/>
    </source>
</evidence>
<evidence type="ECO:0000313" key="3">
    <source>
        <dbReference type="Proteomes" id="UP000252585"/>
    </source>
</evidence>
<sequence length="90" mass="10138">MMLLVPFLTALIPGIIILTLTYWFSKKGFSLFVRMLPGMISLIVAVIFFYIGFVNIRGFEGGSYGFLGFFIIIFSIISFVVGQSDRNVVR</sequence>
<dbReference type="InterPro" id="IPR025434">
    <property type="entry name" value="YesK-like"/>
</dbReference>
<organism evidence="2 3">
    <name type="scientific">Saliterribacillus persicus</name>
    <dbReference type="NCBI Taxonomy" id="930114"/>
    <lineage>
        <taxon>Bacteria</taxon>
        <taxon>Bacillati</taxon>
        <taxon>Bacillota</taxon>
        <taxon>Bacilli</taxon>
        <taxon>Bacillales</taxon>
        <taxon>Bacillaceae</taxon>
        <taxon>Saliterribacillus</taxon>
    </lineage>
</organism>
<proteinExistence type="predicted"/>
<reference evidence="2 3" key="1">
    <citation type="submission" date="2018-07" db="EMBL/GenBank/DDBJ databases">
        <title>Genomic Encyclopedia of Type Strains, Phase IV (KMG-IV): sequencing the most valuable type-strain genomes for metagenomic binning, comparative biology and taxonomic classification.</title>
        <authorList>
            <person name="Goeker M."/>
        </authorList>
    </citation>
    <scope>NUCLEOTIDE SEQUENCE [LARGE SCALE GENOMIC DNA]</scope>
    <source>
        <strain evidence="2 3">DSM 27696</strain>
    </source>
</reference>
<dbReference type="EMBL" id="QPJJ01000014">
    <property type="protein sequence ID" value="RCW64218.1"/>
    <property type="molecule type" value="Genomic_DNA"/>
</dbReference>
<dbReference type="OrthoDB" id="2742590at2"/>
<gene>
    <name evidence="2" type="ORF">DFR57_1144</name>
</gene>
<name>A0A368XB36_9BACI</name>
<keyword evidence="1" id="KW-0472">Membrane</keyword>
<keyword evidence="1" id="KW-1133">Transmembrane helix</keyword>
<evidence type="ECO:0000256" key="1">
    <source>
        <dbReference type="SAM" id="Phobius"/>
    </source>
</evidence>
<protein>
    <submittedName>
        <fullName evidence="2">YesK-like protein</fullName>
    </submittedName>
</protein>
<accession>A0A368XB36</accession>
<dbReference type="RefSeq" id="WP_114353954.1">
    <property type="nucleotide sequence ID" value="NZ_QPJJ01000014.1"/>
</dbReference>
<dbReference type="Pfam" id="PF14150">
    <property type="entry name" value="YesK"/>
    <property type="match status" value="1"/>
</dbReference>
<dbReference type="AlphaFoldDB" id="A0A368XB36"/>